<comment type="caution">
    <text evidence="2">The sequence shown here is derived from an EMBL/GenBank/DDBJ whole genome shotgun (WGS) entry which is preliminary data.</text>
</comment>
<gene>
    <name evidence="2" type="ORF">COX05_04695</name>
</gene>
<dbReference type="Proteomes" id="UP000228495">
    <property type="component" value="Unassembled WGS sequence"/>
</dbReference>
<feature type="transmembrane region" description="Helical" evidence="1">
    <location>
        <begin position="77"/>
        <end position="106"/>
    </location>
</feature>
<dbReference type="EMBL" id="PCSU01000083">
    <property type="protein sequence ID" value="PIP56123.1"/>
    <property type="molecule type" value="Genomic_DNA"/>
</dbReference>
<keyword evidence="1" id="KW-0472">Membrane</keyword>
<name>A0A2H0BEL4_UNCKA</name>
<evidence type="ECO:0000256" key="1">
    <source>
        <dbReference type="SAM" id="Phobius"/>
    </source>
</evidence>
<sequence>MSQTETYDRFSLLSAIVGVLAVILGLSFAYVATNMAGETLVLLPWQEIVKMTVISLFYAGIGLGIISLIINRKNDYLVFVTYMGMLTAPLSAGIGLLVCWLVSAFFPF</sequence>
<feature type="transmembrane region" description="Helical" evidence="1">
    <location>
        <begin position="51"/>
        <end position="70"/>
    </location>
</feature>
<proteinExistence type="predicted"/>
<feature type="transmembrane region" description="Helical" evidence="1">
    <location>
        <begin position="12"/>
        <end position="31"/>
    </location>
</feature>
<dbReference type="AlphaFoldDB" id="A0A2H0BEL4"/>
<evidence type="ECO:0000313" key="3">
    <source>
        <dbReference type="Proteomes" id="UP000228495"/>
    </source>
</evidence>
<reference evidence="2 3" key="1">
    <citation type="submission" date="2017-09" db="EMBL/GenBank/DDBJ databases">
        <title>Depth-based differentiation of microbial function through sediment-hosted aquifers and enrichment of novel symbionts in the deep terrestrial subsurface.</title>
        <authorList>
            <person name="Probst A.J."/>
            <person name="Ladd B."/>
            <person name="Jarett J.K."/>
            <person name="Geller-Mcgrath D.E."/>
            <person name="Sieber C.M."/>
            <person name="Emerson J.B."/>
            <person name="Anantharaman K."/>
            <person name="Thomas B.C."/>
            <person name="Malmstrom R."/>
            <person name="Stieglmeier M."/>
            <person name="Klingl A."/>
            <person name="Woyke T."/>
            <person name="Ryan C.M."/>
            <person name="Banfield J.F."/>
        </authorList>
    </citation>
    <scope>NUCLEOTIDE SEQUENCE [LARGE SCALE GENOMIC DNA]</scope>
    <source>
        <strain evidence="2">CG22_combo_CG10-13_8_21_14_all_39_12</strain>
    </source>
</reference>
<protein>
    <submittedName>
        <fullName evidence="2">Uncharacterized protein</fullName>
    </submittedName>
</protein>
<keyword evidence="1" id="KW-0812">Transmembrane</keyword>
<organism evidence="2 3">
    <name type="scientific">candidate division WWE3 bacterium CG22_combo_CG10-13_8_21_14_all_39_12</name>
    <dbReference type="NCBI Taxonomy" id="1975094"/>
    <lineage>
        <taxon>Bacteria</taxon>
        <taxon>Katanobacteria</taxon>
    </lineage>
</organism>
<evidence type="ECO:0000313" key="2">
    <source>
        <dbReference type="EMBL" id="PIP56123.1"/>
    </source>
</evidence>
<keyword evidence="1" id="KW-1133">Transmembrane helix</keyword>
<accession>A0A2H0BEL4</accession>